<proteinExistence type="predicted"/>
<sequence>MKIMPCPLNGPRNISEFVYGGEVTDMPEPNQCSDQQWAEYVFYSDNQIGVVREWWLHAPSNYWFIAERHTQSDEIIRSYDASEIFNQRVEFSPQDPQEAS</sequence>
<dbReference type="AlphaFoldDB" id="A0A5C8Z780"/>
<gene>
    <name evidence="1" type="ORF">FME95_00930</name>
</gene>
<protein>
    <submittedName>
        <fullName evidence="1">Sarcosine oxidase subunit delta</fullName>
    </submittedName>
</protein>
<evidence type="ECO:0000313" key="1">
    <source>
        <dbReference type="EMBL" id="TXR53169.1"/>
    </source>
</evidence>
<dbReference type="InterPro" id="IPR038561">
    <property type="entry name" value="SoxD_sf"/>
</dbReference>
<comment type="caution">
    <text evidence="1">The sequence shown here is derived from an EMBL/GenBank/DDBJ whole genome shotgun (WGS) entry which is preliminary data.</text>
</comment>
<dbReference type="EMBL" id="VKAD01000001">
    <property type="protein sequence ID" value="TXR53169.1"/>
    <property type="molecule type" value="Genomic_DNA"/>
</dbReference>
<dbReference type="GO" id="GO:0008115">
    <property type="term" value="F:sarcosine oxidase activity"/>
    <property type="evidence" value="ECO:0007669"/>
    <property type="project" value="InterPro"/>
</dbReference>
<dbReference type="Gene3D" id="3.30.2270.10">
    <property type="entry name" value="Folate-binding superfamily"/>
    <property type="match status" value="1"/>
</dbReference>
<dbReference type="Proteomes" id="UP000321764">
    <property type="component" value="Unassembled WGS sequence"/>
</dbReference>
<name>A0A5C8Z780_9GAMM</name>
<reference evidence="1 2" key="1">
    <citation type="submission" date="2019-07" db="EMBL/GenBank/DDBJ databases">
        <title>Reinekea sp. strain SSH23 genome sequencing and assembly.</title>
        <authorList>
            <person name="Kim I."/>
        </authorList>
    </citation>
    <scope>NUCLEOTIDE SEQUENCE [LARGE SCALE GENOMIC DNA]</scope>
    <source>
        <strain evidence="1 2">SSH23</strain>
    </source>
</reference>
<dbReference type="RefSeq" id="WP_147712300.1">
    <property type="nucleotide sequence ID" value="NZ_VKAD01000001.1"/>
</dbReference>
<dbReference type="Pfam" id="PF04267">
    <property type="entry name" value="SoxD"/>
    <property type="match status" value="1"/>
</dbReference>
<evidence type="ECO:0000313" key="2">
    <source>
        <dbReference type="Proteomes" id="UP000321764"/>
    </source>
</evidence>
<organism evidence="1 2">
    <name type="scientific">Reinekea thalattae</name>
    <dbReference type="NCBI Taxonomy" id="2593301"/>
    <lineage>
        <taxon>Bacteria</taxon>
        <taxon>Pseudomonadati</taxon>
        <taxon>Pseudomonadota</taxon>
        <taxon>Gammaproteobacteria</taxon>
        <taxon>Oceanospirillales</taxon>
        <taxon>Saccharospirillaceae</taxon>
        <taxon>Reinekea</taxon>
    </lineage>
</organism>
<dbReference type="GO" id="GO:0046653">
    <property type="term" value="P:tetrahydrofolate metabolic process"/>
    <property type="evidence" value="ECO:0007669"/>
    <property type="project" value="InterPro"/>
</dbReference>
<dbReference type="OrthoDB" id="7159274at2"/>
<dbReference type="InterPro" id="IPR006279">
    <property type="entry name" value="SoxD"/>
</dbReference>
<keyword evidence="2" id="KW-1185">Reference proteome</keyword>
<accession>A0A5C8Z780</accession>